<proteinExistence type="predicted"/>
<organism evidence="1 2">
    <name type="scientific">Mucilaginibacter jinjuensis</name>
    <dbReference type="NCBI Taxonomy" id="1176721"/>
    <lineage>
        <taxon>Bacteria</taxon>
        <taxon>Pseudomonadati</taxon>
        <taxon>Bacteroidota</taxon>
        <taxon>Sphingobacteriia</taxon>
        <taxon>Sphingobacteriales</taxon>
        <taxon>Sphingobacteriaceae</taxon>
        <taxon>Mucilaginibacter</taxon>
    </lineage>
</organism>
<dbReference type="Proteomes" id="UP001216139">
    <property type="component" value="Chromosome"/>
</dbReference>
<gene>
    <name evidence="1" type="ORF">PQO05_21970</name>
</gene>
<dbReference type="EMBL" id="CP117167">
    <property type="protein sequence ID" value="WCT11410.1"/>
    <property type="molecule type" value="Genomic_DNA"/>
</dbReference>
<evidence type="ECO:0000313" key="2">
    <source>
        <dbReference type="Proteomes" id="UP001216139"/>
    </source>
</evidence>
<evidence type="ECO:0000313" key="1">
    <source>
        <dbReference type="EMBL" id="WCT11410.1"/>
    </source>
</evidence>
<accession>A0ABY7T5F9</accession>
<protein>
    <submittedName>
        <fullName evidence="1">Uncharacterized protein</fullName>
    </submittedName>
</protein>
<sequence>MKVTNQSFNITHYKVHLDYLESMHKHTINQSTYKLAIKKSGLETGTSTIYFSSFYRDQETAKPFIDYYAIARFDFVLENEAIDLQTLISYFNECYTNIFEFIKSNNLSYNGRMSFSWMPFDEPKDFMMIYLKQFQEWPQKSGDVDLTFADPVLFPTPIIKFEHTQSKNI</sequence>
<keyword evidence="2" id="KW-1185">Reference proteome</keyword>
<dbReference type="RefSeq" id="WP_273629596.1">
    <property type="nucleotide sequence ID" value="NZ_CP117167.1"/>
</dbReference>
<name>A0ABY7T5F9_9SPHI</name>
<reference evidence="1 2" key="1">
    <citation type="submission" date="2023-02" db="EMBL/GenBank/DDBJ databases">
        <title>Genome sequence of Mucilaginibacter jinjuensis strain KACC 16571.</title>
        <authorList>
            <person name="Kim S."/>
            <person name="Heo J."/>
            <person name="Kwon S.-W."/>
        </authorList>
    </citation>
    <scope>NUCLEOTIDE SEQUENCE [LARGE SCALE GENOMIC DNA]</scope>
    <source>
        <strain evidence="1 2">KACC 16571</strain>
    </source>
</reference>